<dbReference type="InParanoid" id="F0ZHP0"/>
<organism evidence="1 2">
    <name type="scientific">Dictyostelium purpureum</name>
    <name type="common">Slime mold</name>
    <dbReference type="NCBI Taxonomy" id="5786"/>
    <lineage>
        <taxon>Eukaryota</taxon>
        <taxon>Amoebozoa</taxon>
        <taxon>Evosea</taxon>
        <taxon>Eumycetozoa</taxon>
        <taxon>Dictyostelia</taxon>
        <taxon>Dictyosteliales</taxon>
        <taxon>Dictyosteliaceae</taxon>
        <taxon>Dictyostelium</taxon>
    </lineage>
</organism>
<evidence type="ECO:0000313" key="1">
    <source>
        <dbReference type="EMBL" id="EGC36547.1"/>
    </source>
</evidence>
<sequence length="358" mass="41658">MILMVHEFYFIAIIKSIIKITFKNIFCQSFLELTNLNLSKINSEKEEIYKREFEGGSKKYKFKPISRITKEELFEYWSITLMLDLGIFKTIMEIKNHSNTKRKRNRFFLVQSTTKFTDDQIKRIAVCKIDERDEKVPTFKSIATTGFKIQNLEVNPSKGYNISDAVDLYKLNDSALKKLCLGLGVSRSSSNRRMVISICEAIQKDTLKSCSLVKLKNLNQDFNLPAPAQLTCEGYILALTRLYENENFELDSLLIDLSQSLRTSPPLVSDFYKKSLDVIDIHYRYLYSGGIHGYVKNWRIFAVSCLIKSYIINIYSFYMSTTSKHMKFEEFKQIFIHSIREVNLVPKSPSSNQNQNQN</sequence>
<dbReference type="RefSeq" id="XP_003286919.1">
    <property type="nucleotide sequence ID" value="XM_003286871.1"/>
</dbReference>
<gene>
    <name evidence="1" type="ORF">DICPUDRAFT_77803</name>
</gene>
<dbReference type="AlphaFoldDB" id="F0ZHP0"/>
<reference evidence="2" key="1">
    <citation type="journal article" date="2011" name="Genome Biol.">
        <title>Comparative genomics of the social amoebae Dictyostelium discoideum and Dictyostelium purpureum.</title>
        <authorList>
            <consortium name="US DOE Joint Genome Institute (JGI-PGF)"/>
            <person name="Sucgang R."/>
            <person name="Kuo A."/>
            <person name="Tian X."/>
            <person name="Salerno W."/>
            <person name="Parikh A."/>
            <person name="Feasley C.L."/>
            <person name="Dalin E."/>
            <person name="Tu H."/>
            <person name="Huang E."/>
            <person name="Barry K."/>
            <person name="Lindquist E."/>
            <person name="Shapiro H."/>
            <person name="Bruce D."/>
            <person name="Schmutz J."/>
            <person name="Salamov A."/>
            <person name="Fey P."/>
            <person name="Gaudet P."/>
            <person name="Anjard C."/>
            <person name="Babu M.M."/>
            <person name="Basu S."/>
            <person name="Bushmanova Y."/>
            <person name="van der Wel H."/>
            <person name="Katoh-Kurasawa M."/>
            <person name="Dinh C."/>
            <person name="Coutinho P.M."/>
            <person name="Saito T."/>
            <person name="Elias M."/>
            <person name="Schaap P."/>
            <person name="Kay R.R."/>
            <person name="Henrissat B."/>
            <person name="Eichinger L."/>
            <person name="Rivero F."/>
            <person name="Putnam N.H."/>
            <person name="West C.M."/>
            <person name="Loomis W.F."/>
            <person name="Chisholm R.L."/>
            <person name="Shaulsky G."/>
            <person name="Strassmann J.E."/>
            <person name="Queller D.C."/>
            <person name="Kuspa A."/>
            <person name="Grigoriev I.V."/>
        </authorList>
    </citation>
    <scope>NUCLEOTIDE SEQUENCE [LARGE SCALE GENOMIC DNA]</scope>
    <source>
        <strain evidence="2">QSDP1</strain>
    </source>
</reference>
<protein>
    <submittedName>
        <fullName evidence="1">Uncharacterized protein</fullName>
    </submittedName>
</protein>
<keyword evidence="2" id="KW-1185">Reference proteome</keyword>
<accession>F0ZHP0</accession>
<dbReference type="KEGG" id="dpp:DICPUDRAFT_77803"/>
<dbReference type="PANTHER" id="PTHR33656:SF1">
    <property type="entry name" value="EXPRESSED PROTEIN"/>
    <property type="match status" value="1"/>
</dbReference>
<proteinExistence type="predicted"/>
<dbReference type="GeneID" id="10500411"/>
<name>F0ZHP0_DICPU</name>
<dbReference type="Proteomes" id="UP000001064">
    <property type="component" value="Unassembled WGS sequence"/>
</dbReference>
<dbReference type="EMBL" id="GL871023">
    <property type="protein sequence ID" value="EGC36547.1"/>
    <property type="molecule type" value="Genomic_DNA"/>
</dbReference>
<evidence type="ECO:0000313" key="2">
    <source>
        <dbReference type="Proteomes" id="UP000001064"/>
    </source>
</evidence>
<dbReference type="VEuPathDB" id="AmoebaDB:DICPUDRAFT_77803"/>
<dbReference type="PANTHER" id="PTHR33656">
    <property type="entry name" value="EXPRESSED PROTEIN-RELATED"/>
    <property type="match status" value="1"/>
</dbReference>